<keyword evidence="3" id="KW-1185">Reference proteome</keyword>
<feature type="signal peptide" evidence="1">
    <location>
        <begin position="1"/>
        <end position="21"/>
    </location>
</feature>
<name>A0ABP6ZBA0_9ACTN</name>
<feature type="chain" id="PRO_5045785281" description="Calcium-binding protein" evidence="1">
    <location>
        <begin position="22"/>
        <end position="239"/>
    </location>
</feature>
<sequence>MALAVLAAAAGALAPTPAAEAVSGCLIPATIVGTTITPTRVVVGVAEPKGITITTKVRTNGCRIDRVEAGLYGPDFVDSYDLAPTGSSNGVTTYETGLRISPGSLPNSEAGRWQSFISVWGATTPNAPGPDFSVVRASRLTTDASPEPVRKGKTITVRGSVRRADWQTLHYAGPGKQKVELQWRSPKGTYHRVATVTSARDGSLKAKITAKRDGCFRFVLTGSASTARGTSKGDCVDVR</sequence>
<comment type="caution">
    <text evidence="2">The sequence shown here is derived from an EMBL/GenBank/DDBJ whole genome shotgun (WGS) entry which is preliminary data.</text>
</comment>
<reference evidence="3" key="1">
    <citation type="journal article" date="2019" name="Int. J. Syst. Evol. Microbiol.">
        <title>The Global Catalogue of Microorganisms (GCM) 10K type strain sequencing project: providing services to taxonomists for standard genome sequencing and annotation.</title>
        <authorList>
            <consortium name="The Broad Institute Genomics Platform"/>
            <consortium name="The Broad Institute Genome Sequencing Center for Infectious Disease"/>
            <person name="Wu L."/>
            <person name="Ma J."/>
        </authorList>
    </citation>
    <scope>NUCLEOTIDE SEQUENCE [LARGE SCALE GENOMIC DNA]</scope>
    <source>
        <strain evidence="3">JCM 16929</strain>
    </source>
</reference>
<evidence type="ECO:0008006" key="4">
    <source>
        <dbReference type="Google" id="ProtNLM"/>
    </source>
</evidence>
<organism evidence="2 3">
    <name type="scientific">Microlunatus ginsengisoli</name>
    <dbReference type="NCBI Taxonomy" id="363863"/>
    <lineage>
        <taxon>Bacteria</taxon>
        <taxon>Bacillati</taxon>
        <taxon>Actinomycetota</taxon>
        <taxon>Actinomycetes</taxon>
        <taxon>Propionibacteriales</taxon>
        <taxon>Propionibacteriaceae</taxon>
        <taxon>Microlunatus</taxon>
    </lineage>
</organism>
<evidence type="ECO:0000256" key="1">
    <source>
        <dbReference type="SAM" id="SignalP"/>
    </source>
</evidence>
<gene>
    <name evidence="2" type="ORF">GCM10022236_02730</name>
</gene>
<dbReference type="EMBL" id="BAABAB010000003">
    <property type="protein sequence ID" value="GAA3604410.1"/>
    <property type="molecule type" value="Genomic_DNA"/>
</dbReference>
<accession>A0ABP6ZBA0</accession>
<keyword evidence="1" id="KW-0732">Signal</keyword>
<dbReference type="Proteomes" id="UP001501490">
    <property type="component" value="Unassembled WGS sequence"/>
</dbReference>
<protein>
    <recommendedName>
        <fullName evidence="4">Calcium-binding protein</fullName>
    </recommendedName>
</protein>
<evidence type="ECO:0000313" key="2">
    <source>
        <dbReference type="EMBL" id="GAA3604410.1"/>
    </source>
</evidence>
<evidence type="ECO:0000313" key="3">
    <source>
        <dbReference type="Proteomes" id="UP001501490"/>
    </source>
</evidence>
<proteinExistence type="predicted"/>